<dbReference type="EMBL" id="AZGO01000062">
    <property type="protein sequence ID" value="KRM35588.1"/>
    <property type="molecule type" value="Genomic_DNA"/>
</dbReference>
<gene>
    <name evidence="2" type="ORF">FD34_GL000647</name>
</gene>
<evidence type="ECO:0000313" key="3">
    <source>
        <dbReference type="Proteomes" id="UP000051085"/>
    </source>
</evidence>
<feature type="transmembrane region" description="Helical" evidence="1">
    <location>
        <begin position="591"/>
        <end position="608"/>
    </location>
</feature>
<feature type="transmembrane region" description="Helical" evidence="1">
    <location>
        <begin position="296"/>
        <end position="328"/>
    </location>
</feature>
<keyword evidence="1" id="KW-0812">Transmembrane</keyword>
<feature type="transmembrane region" description="Helical" evidence="1">
    <location>
        <begin position="335"/>
        <end position="355"/>
    </location>
</feature>
<feature type="transmembrane region" description="Helical" evidence="1">
    <location>
        <begin position="525"/>
        <end position="558"/>
    </location>
</feature>
<name>A0A922PUJ3_9LACO</name>
<feature type="transmembrane region" description="Helical" evidence="1">
    <location>
        <begin position="30"/>
        <end position="51"/>
    </location>
</feature>
<comment type="caution">
    <text evidence="2">The sequence shown here is derived from an EMBL/GenBank/DDBJ whole genome shotgun (WGS) entry which is preliminary data.</text>
</comment>
<keyword evidence="1" id="KW-0472">Membrane</keyword>
<proteinExistence type="predicted"/>
<feature type="transmembrane region" description="Helical" evidence="1">
    <location>
        <begin position="187"/>
        <end position="204"/>
    </location>
</feature>
<sequence length="619" mass="71446">MSKSRNDYWLVVLAIALLGININYPTDSQILRINSNPCYSLLFTLWVLILFQGLRKGKIRLVLKYDWFVGLIFSLLYCITFAVNNNLGKTYFNGGLNIVFTTFSILSWMIVYTLTFSYVRCHFGIVSLSTSITPKMVYIWLLLAVIWGISIIGLLPGQISWDGMRQFCEFDGTHIAKLDFTYVPTNHHPWITTIIFGTLFNIGKSMLGVNFGVFIIIIVQFIISSIIYTFVIKYVWQRIGKFGGLFTFILFASPYFSSYIVTIDKSTLYYAFTAWFYLMFAKLFESINRETKPWNYIGYCVSALLFSLFRNDAFLIVIVATTILLCLFIKNKVRLVWIASVFIFLLGIHFGWNAYLNQKQVIKSSPSEALTIPTRQLSNIYLTDKDYLNKADLEKINKITPLSQIKSKYNVNNGDGLKSLYPSDTFLNTDYLIEDVVQHKLSMATTKKEEKEIVEYLKVWAKVGVKDPVSYIQVYLTANSGYLNPFINYNASLFLDYYPKVGYFMQPSWYKRYHALFSNETRQNIYTILSIFVMFPPLAIICNPATLAWVSLVLFFILIKKRLKKELLFILPLLIMCILFTITSVNGYTRYTLGALAALPIVISYLWVKLTSLKKVKEK</sequence>
<keyword evidence="1" id="KW-1133">Transmembrane helix</keyword>
<feature type="transmembrane region" description="Helical" evidence="1">
    <location>
        <begin position="268"/>
        <end position="284"/>
    </location>
</feature>
<feature type="transmembrane region" description="Helical" evidence="1">
    <location>
        <begin position="242"/>
        <end position="261"/>
    </location>
</feature>
<feature type="transmembrane region" description="Helical" evidence="1">
    <location>
        <begin position="7"/>
        <end position="24"/>
    </location>
</feature>
<protein>
    <submittedName>
        <fullName evidence="2">Uncharacterized protein</fullName>
    </submittedName>
</protein>
<feature type="transmembrane region" description="Helical" evidence="1">
    <location>
        <begin position="211"/>
        <end position="236"/>
    </location>
</feature>
<dbReference type="Proteomes" id="UP000051085">
    <property type="component" value="Unassembled WGS sequence"/>
</dbReference>
<dbReference type="Pfam" id="PF19484">
    <property type="entry name" value="DUF6020"/>
    <property type="match status" value="1"/>
</dbReference>
<feature type="transmembrane region" description="Helical" evidence="1">
    <location>
        <begin position="63"/>
        <end position="83"/>
    </location>
</feature>
<feature type="transmembrane region" description="Helical" evidence="1">
    <location>
        <begin position="95"/>
        <end position="116"/>
    </location>
</feature>
<accession>A0A922PUJ3</accession>
<evidence type="ECO:0000256" key="1">
    <source>
        <dbReference type="SAM" id="Phobius"/>
    </source>
</evidence>
<evidence type="ECO:0000313" key="2">
    <source>
        <dbReference type="EMBL" id="KRM35588.1"/>
    </source>
</evidence>
<dbReference type="InterPro" id="IPR046062">
    <property type="entry name" value="DUF6020"/>
</dbReference>
<organism evidence="2 3">
    <name type="scientific">Limosilactobacillus pontis DSM 8475</name>
    <dbReference type="NCBI Taxonomy" id="1423794"/>
    <lineage>
        <taxon>Bacteria</taxon>
        <taxon>Bacillati</taxon>
        <taxon>Bacillota</taxon>
        <taxon>Bacilli</taxon>
        <taxon>Lactobacillales</taxon>
        <taxon>Lactobacillaceae</taxon>
        <taxon>Limosilactobacillus</taxon>
    </lineage>
</organism>
<reference evidence="2 3" key="1">
    <citation type="journal article" date="2015" name="Genome Announc.">
        <title>Expanding the biotechnology potential of lactobacilli through comparative genomics of 213 strains and associated genera.</title>
        <authorList>
            <person name="Sun Z."/>
            <person name="Harris H.M."/>
            <person name="McCann A."/>
            <person name="Guo C."/>
            <person name="Argimon S."/>
            <person name="Zhang W."/>
            <person name="Yang X."/>
            <person name="Jeffery I.B."/>
            <person name="Cooney J.C."/>
            <person name="Kagawa T.F."/>
            <person name="Liu W."/>
            <person name="Song Y."/>
            <person name="Salvetti E."/>
            <person name="Wrobel A."/>
            <person name="Rasinkangas P."/>
            <person name="Parkhill J."/>
            <person name="Rea M.C."/>
            <person name="O'Sullivan O."/>
            <person name="Ritari J."/>
            <person name="Douillard F.P."/>
            <person name="Paul Ross R."/>
            <person name="Yang R."/>
            <person name="Briner A.E."/>
            <person name="Felis G.E."/>
            <person name="de Vos W.M."/>
            <person name="Barrangou R."/>
            <person name="Klaenhammer T.R."/>
            <person name="Caufield P.W."/>
            <person name="Cui Y."/>
            <person name="Zhang H."/>
            <person name="O'Toole P.W."/>
        </authorList>
    </citation>
    <scope>NUCLEOTIDE SEQUENCE [LARGE SCALE GENOMIC DNA]</scope>
    <source>
        <strain evidence="2 3">DSM 8475</strain>
    </source>
</reference>
<dbReference type="GeneID" id="87979199"/>
<feature type="transmembrane region" description="Helical" evidence="1">
    <location>
        <begin position="567"/>
        <end position="585"/>
    </location>
</feature>
<dbReference type="AlphaFoldDB" id="A0A922PUJ3"/>
<dbReference type="RefSeq" id="WP_057807945.1">
    <property type="nucleotide sequence ID" value="NZ_AZGO01000062.1"/>
</dbReference>
<feature type="transmembrane region" description="Helical" evidence="1">
    <location>
        <begin position="137"/>
        <end position="155"/>
    </location>
</feature>